<dbReference type="PATRIC" id="fig|28084.5.peg.1309"/>
<gene>
    <name evidence="3" type="primary">moeZ_2</name>
    <name evidence="2" type="ORF">Lche_1201</name>
    <name evidence="3" type="ORF">NCTC11976_01855</name>
</gene>
<dbReference type="STRING" id="28084.Lche_1201"/>
<dbReference type="GO" id="GO:0004792">
    <property type="term" value="F:thiosulfate-cyanide sulfurtransferase activity"/>
    <property type="evidence" value="ECO:0007669"/>
    <property type="project" value="UniProtKB-EC"/>
</dbReference>
<organism evidence="2 4">
    <name type="scientific">Legionella cherrii</name>
    <dbReference type="NCBI Taxonomy" id="28084"/>
    <lineage>
        <taxon>Bacteria</taxon>
        <taxon>Pseudomonadati</taxon>
        <taxon>Pseudomonadota</taxon>
        <taxon>Gammaproteobacteria</taxon>
        <taxon>Legionellales</taxon>
        <taxon>Legionellaceae</taxon>
        <taxon>Legionella</taxon>
    </lineage>
</organism>
<dbReference type="Gene3D" id="3.40.250.10">
    <property type="entry name" value="Rhodanese-like domain"/>
    <property type="match status" value="1"/>
</dbReference>
<dbReference type="AlphaFoldDB" id="A0A0W0S829"/>
<reference evidence="3 5" key="2">
    <citation type="submission" date="2018-12" db="EMBL/GenBank/DDBJ databases">
        <authorList>
            <consortium name="Pathogen Informatics"/>
        </authorList>
    </citation>
    <scope>NUCLEOTIDE SEQUENCE [LARGE SCALE GENOMIC DNA]</scope>
    <source>
        <strain evidence="3 5">NCTC11976</strain>
    </source>
</reference>
<evidence type="ECO:0000259" key="1">
    <source>
        <dbReference type="PROSITE" id="PS50206"/>
    </source>
</evidence>
<dbReference type="PANTHER" id="PTHR43031">
    <property type="entry name" value="FAD-DEPENDENT OXIDOREDUCTASE"/>
    <property type="match status" value="1"/>
</dbReference>
<evidence type="ECO:0000313" key="2">
    <source>
        <dbReference type="EMBL" id="KTC79181.1"/>
    </source>
</evidence>
<dbReference type="InterPro" id="IPR050229">
    <property type="entry name" value="GlpE_sulfurtransferase"/>
</dbReference>
<evidence type="ECO:0000313" key="5">
    <source>
        <dbReference type="Proteomes" id="UP000277577"/>
    </source>
</evidence>
<dbReference type="SMART" id="SM00450">
    <property type="entry name" value="RHOD"/>
    <property type="match status" value="1"/>
</dbReference>
<dbReference type="InterPro" id="IPR001763">
    <property type="entry name" value="Rhodanese-like_dom"/>
</dbReference>
<dbReference type="Pfam" id="PF00581">
    <property type="entry name" value="Rhodanese"/>
    <property type="match status" value="1"/>
</dbReference>
<dbReference type="Proteomes" id="UP000277577">
    <property type="component" value="Chromosome"/>
</dbReference>
<sequence>MTNPKIKTIDVHQLKKLMETNPNLCLIDVRELDEWQEFHIAGAWHIPKDTIASCIAAKIPNKNHPIYLHCKGGVRSLFAAQVLMDLGYQEVYSVDGGIIDWAVSGYPIEQQKKISEPQL</sequence>
<keyword evidence="2" id="KW-0808">Transferase</keyword>
<protein>
    <submittedName>
        <fullName evidence="2">Rhodanese domain protein</fullName>
        <ecNumber evidence="2">2.8.1.1</ecNumber>
    </submittedName>
</protein>
<evidence type="ECO:0000313" key="4">
    <source>
        <dbReference type="Proteomes" id="UP000054921"/>
    </source>
</evidence>
<dbReference type="EMBL" id="LNXW01000013">
    <property type="protein sequence ID" value="KTC79181.1"/>
    <property type="molecule type" value="Genomic_DNA"/>
</dbReference>
<dbReference type="SUPFAM" id="SSF52821">
    <property type="entry name" value="Rhodanese/Cell cycle control phosphatase"/>
    <property type="match status" value="1"/>
</dbReference>
<dbReference type="RefSeq" id="WP_028382016.1">
    <property type="nucleotide sequence ID" value="NZ_CAAAIT010000002.1"/>
</dbReference>
<dbReference type="InterPro" id="IPR036873">
    <property type="entry name" value="Rhodanese-like_dom_sf"/>
</dbReference>
<feature type="domain" description="Rhodanese" evidence="1">
    <location>
        <begin position="20"/>
        <end position="110"/>
    </location>
</feature>
<reference evidence="2 4" key="1">
    <citation type="submission" date="2015-11" db="EMBL/GenBank/DDBJ databases">
        <title>Genomic analysis of 38 Legionella species identifies large and diverse effector repertoires.</title>
        <authorList>
            <person name="Burstein D."/>
            <person name="Amaro F."/>
            <person name="Zusman T."/>
            <person name="Lifshitz Z."/>
            <person name="Cohen O."/>
            <person name="Gilbert J.A."/>
            <person name="Pupko T."/>
            <person name="Shuman H.A."/>
            <person name="Segal G."/>
        </authorList>
    </citation>
    <scope>NUCLEOTIDE SEQUENCE [LARGE SCALE GENOMIC DNA]</scope>
    <source>
        <strain evidence="2 4">ORW</strain>
    </source>
</reference>
<dbReference type="EMBL" id="LR134173">
    <property type="protein sequence ID" value="VEB36727.1"/>
    <property type="molecule type" value="Genomic_DNA"/>
</dbReference>
<name>A0A0W0S829_9GAMM</name>
<evidence type="ECO:0000313" key="3">
    <source>
        <dbReference type="EMBL" id="VEB36727.1"/>
    </source>
</evidence>
<dbReference type="PROSITE" id="PS50206">
    <property type="entry name" value="RHODANESE_3"/>
    <property type="match status" value="1"/>
</dbReference>
<dbReference type="OrthoDB" id="9791096at2"/>
<keyword evidence="5" id="KW-1185">Reference proteome</keyword>
<dbReference type="PANTHER" id="PTHR43031:SF1">
    <property type="entry name" value="PYRIDINE NUCLEOTIDE-DISULPHIDE OXIDOREDUCTASE"/>
    <property type="match status" value="1"/>
</dbReference>
<dbReference type="Proteomes" id="UP000054921">
    <property type="component" value="Unassembled WGS sequence"/>
</dbReference>
<proteinExistence type="predicted"/>
<accession>A0A0W0S829</accession>
<dbReference type="CDD" id="cd00158">
    <property type="entry name" value="RHOD"/>
    <property type="match status" value="1"/>
</dbReference>
<dbReference type="EC" id="2.8.1.1" evidence="2"/>